<reference evidence="14 15" key="1">
    <citation type="submission" date="2023-03" db="EMBL/GenBank/DDBJ databases">
        <title>Host association and intracellularity evolved multiple times independently in the Rickettsiales.</title>
        <authorList>
            <person name="Castelli M."/>
            <person name="Nardi T."/>
            <person name="Gammuto L."/>
            <person name="Bellinzona G."/>
            <person name="Sabaneyeva E."/>
            <person name="Potekhin A."/>
            <person name="Serra V."/>
            <person name="Petroni G."/>
            <person name="Sassera D."/>
        </authorList>
    </citation>
    <scope>NUCLEOTIDE SEQUENCE [LARGE SCALE GENOMIC DNA]</scope>
    <source>
        <strain evidence="14 15">Sr 2-6</strain>
    </source>
</reference>
<comment type="similarity">
    <text evidence="2 12">Belongs to the SecG family.</text>
</comment>
<sequence length="106" mass="11091">MLNTLLFIHLIIALLLVVVILLQKTSTDGLSGIGGGGNNMGLMSGRSAANFLTRTTVVLGVIFFANALMLANLSSKSNKGISSKIEKSEQSPVENSTDESSLPIAK</sequence>
<dbReference type="Pfam" id="PF03840">
    <property type="entry name" value="SecG"/>
    <property type="match status" value="1"/>
</dbReference>
<evidence type="ECO:0000256" key="3">
    <source>
        <dbReference type="ARBA" id="ARBA00017876"/>
    </source>
</evidence>
<evidence type="ECO:0000313" key="15">
    <source>
        <dbReference type="Proteomes" id="UP001291687"/>
    </source>
</evidence>
<keyword evidence="10 12" id="KW-0472">Membrane</keyword>
<dbReference type="RefSeq" id="WP_322776248.1">
    <property type="nucleotide sequence ID" value="NZ_JARJFB010000012.1"/>
</dbReference>
<dbReference type="PANTHER" id="PTHR34182:SF1">
    <property type="entry name" value="PROTEIN-EXPORT MEMBRANE PROTEIN SECG"/>
    <property type="match status" value="1"/>
</dbReference>
<evidence type="ECO:0000256" key="13">
    <source>
        <dbReference type="SAM" id="MobiDB-lite"/>
    </source>
</evidence>
<keyword evidence="7 12" id="KW-0653">Protein transport</keyword>
<evidence type="ECO:0000256" key="5">
    <source>
        <dbReference type="ARBA" id="ARBA00022475"/>
    </source>
</evidence>
<evidence type="ECO:0000256" key="9">
    <source>
        <dbReference type="ARBA" id="ARBA00023010"/>
    </source>
</evidence>
<evidence type="ECO:0000256" key="7">
    <source>
        <dbReference type="ARBA" id="ARBA00022927"/>
    </source>
</evidence>
<dbReference type="PRINTS" id="PR01651">
    <property type="entry name" value="SECGEXPORT"/>
</dbReference>
<evidence type="ECO:0000256" key="11">
    <source>
        <dbReference type="ARBA" id="ARBA00025182"/>
    </source>
</evidence>
<dbReference type="EMBL" id="JARJFB010000012">
    <property type="protein sequence ID" value="MEA0970347.1"/>
    <property type="molecule type" value="Genomic_DNA"/>
</dbReference>
<comment type="caution">
    <text evidence="12">Lacks conserved residue(s) required for the propagation of feature annotation.</text>
</comment>
<protein>
    <recommendedName>
        <fullName evidence="3 12">Protein-export membrane protein SecG</fullName>
    </recommendedName>
</protein>
<comment type="subcellular location">
    <subcellularLocation>
        <location evidence="1 12">Cell membrane</location>
        <topology evidence="1 12">Multi-pass membrane protein</topology>
    </subcellularLocation>
</comment>
<gene>
    <name evidence="14" type="ORF">Megvenef_00306</name>
</gene>
<keyword evidence="4 12" id="KW-0813">Transport</keyword>
<dbReference type="InterPro" id="IPR004692">
    <property type="entry name" value="SecG"/>
</dbReference>
<evidence type="ECO:0000256" key="8">
    <source>
        <dbReference type="ARBA" id="ARBA00022989"/>
    </source>
</evidence>
<accession>A0ABU5NB11</accession>
<keyword evidence="9 12" id="KW-0811">Translocation</keyword>
<evidence type="ECO:0000256" key="6">
    <source>
        <dbReference type="ARBA" id="ARBA00022692"/>
    </source>
</evidence>
<organism evidence="14 15">
    <name type="scientific">Candidatus Megaera venefica</name>
    <dbReference type="NCBI Taxonomy" id="2055910"/>
    <lineage>
        <taxon>Bacteria</taxon>
        <taxon>Pseudomonadati</taxon>
        <taxon>Pseudomonadota</taxon>
        <taxon>Alphaproteobacteria</taxon>
        <taxon>Rickettsiales</taxon>
        <taxon>Rickettsiaceae</taxon>
        <taxon>Candidatus Megaera</taxon>
    </lineage>
</organism>
<keyword evidence="6 12" id="KW-0812">Transmembrane</keyword>
<evidence type="ECO:0000256" key="10">
    <source>
        <dbReference type="ARBA" id="ARBA00023136"/>
    </source>
</evidence>
<dbReference type="NCBIfam" id="TIGR00810">
    <property type="entry name" value="secG"/>
    <property type="match status" value="1"/>
</dbReference>
<evidence type="ECO:0000256" key="4">
    <source>
        <dbReference type="ARBA" id="ARBA00022448"/>
    </source>
</evidence>
<evidence type="ECO:0000256" key="1">
    <source>
        <dbReference type="ARBA" id="ARBA00004651"/>
    </source>
</evidence>
<dbReference type="PANTHER" id="PTHR34182">
    <property type="entry name" value="PROTEIN-EXPORT MEMBRANE PROTEIN SECG"/>
    <property type="match status" value="1"/>
</dbReference>
<evidence type="ECO:0000256" key="2">
    <source>
        <dbReference type="ARBA" id="ARBA00008445"/>
    </source>
</evidence>
<proteinExistence type="inferred from homology"/>
<evidence type="ECO:0000256" key="12">
    <source>
        <dbReference type="RuleBase" id="RU365087"/>
    </source>
</evidence>
<keyword evidence="15" id="KW-1185">Reference proteome</keyword>
<dbReference type="Proteomes" id="UP001291687">
    <property type="component" value="Unassembled WGS sequence"/>
</dbReference>
<keyword evidence="8 12" id="KW-1133">Transmembrane helix</keyword>
<name>A0ABU5NB11_9RICK</name>
<feature type="transmembrane region" description="Helical" evidence="12">
    <location>
        <begin position="51"/>
        <end position="73"/>
    </location>
</feature>
<evidence type="ECO:0000313" key="14">
    <source>
        <dbReference type="EMBL" id="MEA0970347.1"/>
    </source>
</evidence>
<comment type="function">
    <text evidence="11 12">Involved in protein export. Participates in an early event of protein translocation.</text>
</comment>
<comment type="caution">
    <text evidence="14">The sequence shown here is derived from an EMBL/GenBank/DDBJ whole genome shotgun (WGS) entry which is preliminary data.</text>
</comment>
<feature type="region of interest" description="Disordered" evidence="13">
    <location>
        <begin position="76"/>
        <end position="106"/>
    </location>
</feature>
<keyword evidence="5 12" id="KW-1003">Cell membrane</keyword>